<evidence type="ECO:0000313" key="4">
    <source>
        <dbReference type="Proteomes" id="UP000197153"/>
    </source>
</evidence>
<evidence type="ECO:0000313" key="3">
    <source>
        <dbReference type="EMBL" id="ASG23320.1"/>
    </source>
</evidence>
<protein>
    <submittedName>
        <fullName evidence="3">Uncharacterized protein</fullName>
    </submittedName>
</protein>
<dbReference type="AlphaFoldDB" id="A0A248JXP7"/>
<keyword evidence="2" id="KW-0472">Membrane</keyword>
<feature type="transmembrane region" description="Helical" evidence="2">
    <location>
        <begin position="332"/>
        <end position="354"/>
    </location>
</feature>
<evidence type="ECO:0000256" key="2">
    <source>
        <dbReference type="SAM" id="Phobius"/>
    </source>
</evidence>
<gene>
    <name evidence="3" type="ORF">Y958_21095</name>
</gene>
<name>A0A248JXP7_9PROT</name>
<keyword evidence="4" id="KW-1185">Reference proteome</keyword>
<feature type="compositionally biased region" description="Basic residues" evidence="1">
    <location>
        <begin position="418"/>
        <end position="428"/>
    </location>
</feature>
<keyword evidence="2" id="KW-0812">Transmembrane</keyword>
<keyword evidence="2" id="KW-1133">Transmembrane helix</keyword>
<evidence type="ECO:0000256" key="1">
    <source>
        <dbReference type="SAM" id="MobiDB-lite"/>
    </source>
</evidence>
<feature type="region of interest" description="Disordered" evidence="1">
    <location>
        <begin position="361"/>
        <end position="446"/>
    </location>
</feature>
<dbReference type="KEGG" id="nao:Y958_21095"/>
<dbReference type="EMBL" id="CP022111">
    <property type="protein sequence ID" value="ASG23320.1"/>
    <property type="molecule type" value="Genomic_DNA"/>
</dbReference>
<accession>A0A248JXP7</accession>
<reference evidence="3 4" key="1">
    <citation type="submission" date="2017-06" db="EMBL/GenBank/DDBJ databases">
        <title>Complete genome sequence of Nitrospirillum amazonense strain CBAmC, an endophytic nitrogen-fixing and plant growth-promoting bacterium, isolated from sugarcane.</title>
        <authorList>
            <person name="Schwab S."/>
            <person name="dos Santos Teixeira K.R."/>
            <person name="Simoes Araujo J.L."/>
            <person name="Soares Vidal M."/>
            <person name="Borges de Freitas H.R."/>
            <person name="Rivello Crivelaro A.L."/>
            <person name="Bueno de Camargo Nunes A."/>
            <person name="dos Santos C.M."/>
            <person name="Palmeira da Silva Rosa D."/>
            <person name="da Silva Padilha D."/>
            <person name="da Silva E."/>
            <person name="Araujo Terra L."/>
            <person name="Soares Mendes V."/>
            <person name="Farinelli L."/>
            <person name="Magalhaes Cruz L."/>
            <person name="Baldani J.I."/>
        </authorList>
    </citation>
    <scope>NUCLEOTIDE SEQUENCE [LARGE SCALE GENOMIC DNA]</scope>
    <source>
        <strain evidence="3 4">CBAmC</strain>
    </source>
</reference>
<proteinExistence type="predicted"/>
<sequence>MSGDDRDQGAAIAQTADAAITGAATGAAVSAHPPAGPVARCLYRVRASLGRWVTIAWTLALLWLGALRHRAGAALFGRARAWGQRLSLFLTLTGPQAAAGTLRHWRDCALDNAARHMRDQRSTGAPARLRRAWIALAVRAGYVLDHQASRLTWRLARTLRVMERQAAAPARLGPPLRKGPGAPSRLAAHLASHMAAMGWGVLERLAKGLDGAGRLVWRVSAVIRAAGRAEAGRAGRAVLRRGRTWGAAGLALLRRFHARLRPATALARQWLAHRPRRVGRMARDTSRTAVRTALARARAYPWRRLGARLLVPVQCAAGILFGLSLLRRGDTVHMLAGGLLATAFVLMAIIYTWMQTHQPEAEAPGTAAAEETAAPADMPEPAPVVAVPTEKTIDPPPLAALEAVAPPEISSPEAPLAKPRRKRTRRKTAASPTPSPPLVGDLATGA</sequence>
<dbReference type="Proteomes" id="UP000197153">
    <property type="component" value="Chromosome 2"/>
</dbReference>
<feature type="compositionally biased region" description="Low complexity" evidence="1">
    <location>
        <begin position="399"/>
        <end position="408"/>
    </location>
</feature>
<feature type="transmembrane region" description="Helical" evidence="2">
    <location>
        <begin position="49"/>
        <end position="67"/>
    </location>
</feature>
<organism evidence="3 4">
    <name type="scientific">Nitrospirillum viridazoti CBAmc</name>
    <dbReference type="NCBI Taxonomy" id="1441467"/>
    <lineage>
        <taxon>Bacteria</taxon>
        <taxon>Pseudomonadati</taxon>
        <taxon>Pseudomonadota</taxon>
        <taxon>Alphaproteobacteria</taxon>
        <taxon>Rhodospirillales</taxon>
        <taxon>Azospirillaceae</taxon>
        <taxon>Nitrospirillum</taxon>
        <taxon>Nitrospirillum viridazoti</taxon>
    </lineage>
</organism>
<feature type="compositionally biased region" description="Low complexity" evidence="1">
    <location>
        <begin position="361"/>
        <end position="390"/>
    </location>
</feature>